<dbReference type="AlphaFoldDB" id="A0A3D8H8A9"/>
<keyword evidence="2" id="KW-1185">Reference proteome</keyword>
<evidence type="ECO:0000313" key="1">
    <source>
        <dbReference type="EMBL" id="RDU42953.1"/>
    </source>
</evidence>
<evidence type="ECO:0000313" key="2">
    <source>
        <dbReference type="Proteomes" id="UP000256431"/>
    </source>
</evidence>
<protein>
    <recommendedName>
        <fullName evidence="3">Integrase catalytic domain-containing protein</fullName>
    </recommendedName>
</protein>
<accession>A0A3D8H8A9</accession>
<dbReference type="EMBL" id="QRDH01000001">
    <property type="protein sequence ID" value="RDU42953.1"/>
    <property type="molecule type" value="Genomic_DNA"/>
</dbReference>
<organism evidence="1 2">
    <name type="scientific">Marinobacter flavimaris</name>
    <dbReference type="NCBI Taxonomy" id="262076"/>
    <lineage>
        <taxon>Bacteria</taxon>
        <taxon>Pseudomonadati</taxon>
        <taxon>Pseudomonadota</taxon>
        <taxon>Gammaproteobacteria</taxon>
        <taxon>Pseudomonadales</taxon>
        <taxon>Marinobacteraceae</taxon>
        <taxon>Marinobacter</taxon>
    </lineage>
</organism>
<gene>
    <name evidence="1" type="ORF">DXI23_04655</name>
</gene>
<sequence>MGGLHPTSNKRPFNCPWAGCSKTNGMMERFNGRISDALATRRYDAGGDLEKRSSATNVAFEFRIERAIQ</sequence>
<reference evidence="1 2" key="1">
    <citation type="submission" date="2018-08" db="EMBL/GenBank/DDBJ databases">
        <title>Genome sequence of Marinobacter flavimaris KCTC 12185.</title>
        <authorList>
            <person name="Chun J."/>
            <person name="Kim B.-Y."/>
            <person name="Choi S.-B."/>
            <person name="Kwak M.-J."/>
        </authorList>
    </citation>
    <scope>NUCLEOTIDE SEQUENCE [LARGE SCALE GENOMIC DNA]</scope>
    <source>
        <strain evidence="1 2">KCTC 12185</strain>
    </source>
</reference>
<proteinExistence type="predicted"/>
<comment type="caution">
    <text evidence="1">The sequence shown here is derived from an EMBL/GenBank/DDBJ whole genome shotgun (WGS) entry which is preliminary data.</text>
</comment>
<evidence type="ECO:0008006" key="3">
    <source>
        <dbReference type="Google" id="ProtNLM"/>
    </source>
</evidence>
<dbReference type="Proteomes" id="UP000256431">
    <property type="component" value="Unassembled WGS sequence"/>
</dbReference>
<name>A0A3D8H8A9_9GAMM</name>